<sequence length="177" mass="20270">MELLGFLVAVILIFWLMGKKKESDANDVKLQAFLDAVKTSKYSHHFKHTGIGVCPILRQLHLYDEGVSKVYDFADVREWSYNFSNGGVVVGTGVAAAAALAANNRQNVNDSGLFIKVRDVEHPKWQIRFQHNKHTEKELSKWMEILNQSINDDGDAQDKKTRAMLEESYRRMEERTN</sequence>
<dbReference type="OrthoDB" id="8779339at2"/>
<evidence type="ECO:0000313" key="2">
    <source>
        <dbReference type="Proteomes" id="UP000250790"/>
    </source>
</evidence>
<comment type="caution">
    <text evidence="1">The sequence shown here is derived from an EMBL/GenBank/DDBJ whole genome shotgun (WGS) entry which is preliminary data.</text>
</comment>
<proteinExistence type="predicted"/>
<keyword evidence="2" id="KW-1185">Reference proteome</keyword>
<organism evidence="1 2">
    <name type="scientific">Limnohabitans parvus II-B4</name>
    <dbReference type="NCBI Taxonomy" id="1293052"/>
    <lineage>
        <taxon>Bacteria</taxon>
        <taxon>Pseudomonadati</taxon>
        <taxon>Pseudomonadota</taxon>
        <taxon>Betaproteobacteria</taxon>
        <taxon>Burkholderiales</taxon>
        <taxon>Comamonadaceae</taxon>
        <taxon>Limnohabitans</taxon>
    </lineage>
</organism>
<dbReference type="AlphaFoldDB" id="A0A315EHH6"/>
<dbReference type="Pfam" id="PF15947">
    <property type="entry name" value="DUF4755"/>
    <property type="match status" value="1"/>
</dbReference>
<accession>A0A315EHH6</accession>
<name>A0A315EHH6_9BURK</name>
<evidence type="ECO:0000313" key="1">
    <source>
        <dbReference type="EMBL" id="PUE55532.1"/>
    </source>
</evidence>
<gene>
    <name evidence="1" type="ORF">B9Z37_02945</name>
</gene>
<dbReference type="InterPro" id="IPR031863">
    <property type="entry name" value="DUF4755"/>
</dbReference>
<protein>
    <submittedName>
        <fullName evidence="1">Uncharacterized protein</fullName>
    </submittedName>
</protein>
<reference evidence="1 2" key="1">
    <citation type="submission" date="2017-04" db="EMBL/GenBank/DDBJ databases">
        <title>Unexpected and diverse lifestyles within the genus Limnohabitans.</title>
        <authorList>
            <person name="Kasalicky V."/>
            <person name="Mehrshad M."/>
            <person name="Andrei S.-A."/>
            <person name="Salcher M."/>
            <person name="Kratochvilova H."/>
            <person name="Simek K."/>
            <person name="Ghai R."/>
        </authorList>
    </citation>
    <scope>NUCLEOTIDE SEQUENCE [LARGE SCALE GENOMIC DNA]</scope>
    <source>
        <strain evidence="1 2">II-B4</strain>
    </source>
</reference>
<dbReference type="EMBL" id="NESN01000001">
    <property type="protein sequence ID" value="PUE55532.1"/>
    <property type="molecule type" value="Genomic_DNA"/>
</dbReference>
<dbReference type="RefSeq" id="WP_108311522.1">
    <property type="nucleotide sequence ID" value="NZ_NESN01000001.1"/>
</dbReference>
<dbReference type="Proteomes" id="UP000250790">
    <property type="component" value="Unassembled WGS sequence"/>
</dbReference>